<dbReference type="InterPro" id="IPR016055">
    <property type="entry name" value="A-D-PHexomutase_a/b/a-I/II/III"/>
</dbReference>
<proteinExistence type="predicted"/>
<dbReference type="Gene3D" id="3.40.120.10">
    <property type="entry name" value="Alpha-D-Glucose-1,6-Bisphosphate, subunit A, domain 3"/>
    <property type="match status" value="1"/>
</dbReference>
<keyword evidence="5" id="KW-1185">Reference proteome</keyword>
<reference evidence="4 5" key="1">
    <citation type="submission" date="2023-10" db="EMBL/GenBank/DDBJ databases">
        <title>Screening of Alkalihalobacillus lindianensis BZ-TG-R113 and Its Alleviation of Salt Stress on Rapeseed Growth.</title>
        <authorList>
            <person name="Zhao B."/>
            <person name="Guo T."/>
        </authorList>
    </citation>
    <scope>NUCLEOTIDE SEQUENCE [LARGE SCALE GENOMIC DNA]</scope>
    <source>
        <strain evidence="4 5">BZ-TG-R113</strain>
    </source>
</reference>
<sequence>IIDEQGRVADGDQIMALMAARWAEQGRLRGGALVATVMSNLGLEHFLSAKGLRLERTRVGDRYVVERMREGGFNLGGEQSGHIVMTDYAT</sequence>
<feature type="domain" description="Alpha-D-phosphohexomutase alpha/beta/alpha" evidence="3">
    <location>
        <begin position="10"/>
        <end position="90"/>
    </location>
</feature>
<dbReference type="Pfam" id="PF02880">
    <property type="entry name" value="PGM_PMM_III"/>
    <property type="match status" value="1"/>
</dbReference>
<dbReference type="PANTHER" id="PTHR42946">
    <property type="entry name" value="PHOSPHOHEXOSE MUTASE"/>
    <property type="match status" value="1"/>
</dbReference>
<dbReference type="InterPro" id="IPR005846">
    <property type="entry name" value="A-D-PHexomutase_a/b/a-III"/>
</dbReference>
<evidence type="ECO:0000256" key="2">
    <source>
        <dbReference type="ARBA" id="ARBA00022553"/>
    </source>
</evidence>
<evidence type="ECO:0000256" key="1">
    <source>
        <dbReference type="ARBA" id="ARBA00001946"/>
    </source>
</evidence>
<feature type="non-terminal residue" evidence="4">
    <location>
        <position position="90"/>
    </location>
</feature>
<evidence type="ECO:0000259" key="3">
    <source>
        <dbReference type="Pfam" id="PF02880"/>
    </source>
</evidence>
<dbReference type="PANTHER" id="PTHR42946:SF1">
    <property type="entry name" value="PHOSPHOGLUCOMUTASE (ALPHA-D-GLUCOSE-1,6-BISPHOSPHATE-DEPENDENT)"/>
    <property type="match status" value="1"/>
</dbReference>
<keyword evidence="2" id="KW-0597">Phosphoprotein</keyword>
<dbReference type="SUPFAM" id="SSF53738">
    <property type="entry name" value="Phosphoglucomutase, first 3 domains"/>
    <property type="match status" value="1"/>
</dbReference>
<evidence type="ECO:0000313" key="4">
    <source>
        <dbReference type="EMBL" id="MDV2687123.1"/>
    </source>
</evidence>
<feature type="non-terminal residue" evidence="4">
    <location>
        <position position="1"/>
    </location>
</feature>
<comment type="caution">
    <text evidence="4">The sequence shown here is derived from an EMBL/GenBank/DDBJ whole genome shotgun (WGS) entry which is preliminary data.</text>
</comment>
<accession>A0ABU3XIE9</accession>
<dbReference type="EMBL" id="JAWJBA010000342">
    <property type="protein sequence ID" value="MDV2687123.1"/>
    <property type="molecule type" value="Genomic_DNA"/>
</dbReference>
<comment type="cofactor">
    <cofactor evidence="1">
        <name>Mg(2+)</name>
        <dbReference type="ChEBI" id="CHEBI:18420"/>
    </cofactor>
</comment>
<dbReference type="InterPro" id="IPR050060">
    <property type="entry name" value="Phosphoglucosamine_mutase"/>
</dbReference>
<dbReference type="Proteomes" id="UP001287282">
    <property type="component" value="Unassembled WGS sequence"/>
</dbReference>
<evidence type="ECO:0000313" key="5">
    <source>
        <dbReference type="Proteomes" id="UP001287282"/>
    </source>
</evidence>
<organism evidence="4 5">
    <name type="scientific">Alkalihalophilus lindianensis</name>
    <dbReference type="NCBI Taxonomy" id="1630542"/>
    <lineage>
        <taxon>Bacteria</taxon>
        <taxon>Bacillati</taxon>
        <taxon>Bacillota</taxon>
        <taxon>Bacilli</taxon>
        <taxon>Bacillales</taxon>
        <taxon>Bacillaceae</taxon>
        <taxon>Alkalihalophilus</taxon>
    </lineage>
</organism>
<name>A0ABU3XIE9_9BACI</name>
<gene>
    <name evidence="4" type="ORF">RYX56_22505</name>
</gene>
<protein>
    <submittedName>
        <fullName evidence="4">Phosphoglucosamine mutase</fullName>
    </submittedName>
</protein>